<evidence type="ECO:0000313" key="3">
    <source>
        <dbReference type="EMBL" id="MBH9578260.1"/>
    </source>
</evidence>
<dbReference type="Pfam" id="PF07331">
    <property type="entry name" value="TctB"/>
    <property type="match status" value="1"/>
</dbReference>
<evidence type="ECO:0000313" key="4">
    <source>
        <dbReference type="Proteomes" id="UP000613266"/>
    </source>
</evidence>
<comment type="caution">
    <text evidence="3">The sequence shown here is derived from an EMBL/GenBank/DDBJ whole genome shotgun (WGS) entry which is preliminary data.</text>
</comment>
<keyword evidence="1" id="KW-0472">Membrane</keyword>
<dbReference type="Proteomes" id="UP000613266">
    <property type="component" value="Unassembled WGS sequence"/>
</dbReference>
<keyword evidence="1" id="KW-1133">Transmembrane helix</keyword>
<evidence type="ECO:0000259" key="2">
    <source>
        <dbReference type="Pfam" id="PF07331"/>
    </source>
</evidence>
<feature type="domain" description="DUF1468" evidence="2">
    <location>
        <begin position="10"/>
        <end position="146"/>
    </location>
</feature>
<evidence type="ECO:0000256" key="1">
    <source>
        <dbReference type="SAM" id="Phobius"/>
    </source>
</evidence>
<accession>A0A931J4W1</accession>
<dbReference type="InterPro" id="IPR009936">
    <property type="entry name" value="DUF1468"/>
</dbReference>
<dbReference type="AlphaFoldDB" id="A0A931J4W1"/>
<gene>
    <name evidence="3" type="ORF">I7X39_15325</name>
</gene>
<feature type="transmembrane region" description="Helical" evidence="1">
    <location>
        <begin position="71"/>
        <end position="91"/>
    </location>
</feature>
<keyword evidence="1" id="KW-0812">Transmembrane</keyword>
<proteinExistence type="predicted"/>
<sequence>MKPKGSRDFFAGLLFIALGIAFAWGATAYSFGDAAAPGPGYFPFGLGVLLALLGGMVLFKSLSIESEGGQPVGPIAWRPLLAIVLAVLGFGLGLHRLGLLLTVAGVGFGVSFAGREARLWEALLLGLGLALFSWAVFVAGLGLPLPVWPSPVSTWWPR</sequence>
<keyword evidence="4" id="KW-1185">Reference proteome</keyword>
<dbReference type="EMBL" id="JAEDAK010000010">
    <property type="protein sequence ID" value="MBH9578260.1"/>
    <property type="molecule type" value="Genomic_DNA"/>
</dbReference>
<protein>
    <submittedName>
        <fullName evidence="3">Tripartite tricarboxylate transporter TctB family protein</fullName>
    </submittedName>
</protein>
<dbReference type="RefSeq" id="WP_198112028.1">
    <property type="nucleotide sequence ID" value="NZ_JAEDAK010000010.1"/>
</dbReference>
<feature type="transmembrane region" description="Helical" evidence="1">
    <location>
        <begin position="122"/>
        <end position="148"/>
    </location>
</feature>
<reference evidence="3" key="1">
    <citation type="submission" date="2020-12" db="EMBL/GenBank/DDBJ databases">
        <title>The genome sequence of Inhella sp. 1Y17.</title>
        <authorList>
            <person name="Liu Y."/>
        </authorList>
    </citation>
    <scope>NUCLEOTIDE SEQUENCE</scope>
    <source>
        <strain evidence="3">1Y17</strain>
    </source>
</reference>
<name>A0A931J4W1_9BURK</name>
<feature type="transmembrane region" description="Helical" evidence="1">
    <location>
        <begin position="41"/>
        <end position="59"/>
    </location>
</feature>
<feature type="transmembrane region" description="Helical" evidence="1">
    <location>
        <begin position="97"/>
        <end position="115"/>
    </location>
</feature>
<organism evidence="3 4">
    <name type="scientific">Inhella proteolytica</name>
    <dbReference type="NCBI Taxonomy" id="2795029"/>
    <lineage>
        <taxon>Bacteria</taxon>
        <taxon>Pseudomonadati</taxon>
        <taxon>Pseudomonadota</taxon>
        <taxon>Betaproteobacteria</taxon>
        <taxon>Burkholderiales</taxon>
        <taxon>Sphaerotilaceae</taxon>
        <taxon>Inhella</taxon>
    </lineage>
</organism>